<dbReference type="GO" id="GO:0006430">
    <property type="term" value="P:lysyl-tRNA aminoacylation"/>
    <property type="evidence" value="ECO:0007669"/>
    <property type="project" value="TreeGrafter"/>
</dbReference>
<dbReference type="GO" id="GO:0005829">
    <property type="term" value="C:cytosol"/>
    <property type="evidence" value="ECO:0007669"/>
    <property type="project" value="TreeGrafter"/>
</dbReference>
<dbReference type="Proteomes" id="UP000194236">
    <property type="component" value="Unassembled WGS sequence"/>
</dbReference>
<accession>A0A1Y3BVH2</accession>
<evidence type="ECO:0000313" key="3">
    <source>
        <dbReference type="EMBL" id="OTF84008.1"/>
    </source>
</evidence>
<dbReference type="AlphaFoldDB" id="A0A1Y3BVH2"/>
<reference evidence="3 4" key="1">
    <citation type="submission" date="2017-03" db="EMBL/GenBank/DDBJ databases">
        <title>Genome Survey of Euroglyphus maynei.</title>
        <authorList>
            <person name="Arlian L.G."/>
            <person name="Morgan M.S."/>
            <person name="Rider S.D."/>
        </authorList>
    </citation>
    <scope>NUCLEOTIDE SEQUENCE [LARGE SCALE GENOMIC DNA]</scope>
    <source>
        <strain evidence="3">Arlian Lab</strain>
        <tissue evidence="3">Whole body</tissue>
    </source>
</reference>
<name>A0A1Y3BVH2_EURMA</name>
<feature type="region of interest" description="Disordered" evidence="2">
    <location>
        <begin position="1"/>
        <end position="109"/>
    </location>
</feature>
<dbReference type="Gene3D" id="2.40.50.140">
    <property type="entry name" value="Nucleic acid-binding proteins"/>
    <property type="match status" value="1"/>
</dbReference>
<keyword evidence="1" id="KW-0547">Nucleotide-binding</keyword>
<gene>
    <name evidence="3" type="ORF">BLA29_013569</name>
</gene>
<dbReference type="PANTHER" id="PTHR42918">
    <property type="entry name" value="LYSYL-TRNA SYNTHETASE"/>
    <property type="match status" value="1"/>
</dbReference>
<protein>
    <submittedName>
        <fullName evidence="3">Uncharacterized protein</fullName>
    </submittedName>
</protein>
<feature type="compositionally biased region" description="Polar residues" evidence="2">
    <location>
        <begin position="45"/>
        <end position="58"/>
    </location>
</feature>
<dbReference type="PANTHER" id="PTHR42918:SF9">
    <property type="entry name" value="LYSINE--TRNA LIGASE"/>
    <property type="match status" value="1"/>
</dbReference>
<dbReference type="EMBL" id="MUJZ01001202">
    <property type="protein sequence ID" value="OTF84008.1"/>
    <property type="molecule type" value="Genomic_DNA"/>
</dbReference>
<evidence type="ECO:0000313" key="4">
    <source>
        <dbReference type="Proteomes" id="UP000194236"/>
    </source>
</evidence>
<dbReference type="GO" id="GO:0000049">
    <property type="term" value="F:tRNA binding"/>
    <property type="evidence" value="ECO:0007669"/>
    <property type="project" value="TreeGrafter"/>
</dbReference>
<dbReference type="OrthoDB" id="21243at2759"/>
<organism evidence="3 4">
    <name type="scientific">Euroglyphus maynei</name>
    <name type="common">Mayne's house dust mite</name>
    <dbReference type="NCBI Taxonomy" id="6958"/>
    <lineage>
        <taxon>Eukaryota</taxon>
        <taxon>Metazoa</taxon>
        <taxon>Ecdysozoa</taxon>
        <taxon>Arthropoda</taxon>
        <taxon>Chelicerata</taxon>
        <taxon>Arachnida</taxon>
        <taxon>Acari</taxon>
        <taxon>Acariformes</taxon>
        <taxon>Sarcoptiformes</taxon>
        <taxon>Astigmata</taxon>
        <taxon>Psoroptidia</taxon>
        <taxon>Analgoidea</taxon>
        <taxon>Pyroglyphidae</taxon>
        <taxon>Pyroglyphinae</taxon>
        <taxon>Euroglyphus</taxon>
    </lineage>
</organism>
<sequence>MSSSEQQPLQLDGEEKLSKNELKRRLKQQKLEKMKEEKAKLKQNEPATQQQQSPSTDSGKAAKAKSDEELDPNEYHENRSKEITEWRESGENPYPHKFHVSISLSDYIE</sequence>
<dbReference type="GO" id="GO:0004824">
    <property type="term" value="F:lysine-tRNA ligase activity"/>
    <property type="evidence" value="ECO:0007669"/>
    <property type="project" value="TreeGrafter"/>
</dbReference>
<proteinExistence type="predicted"/>
<dbReference type="InterPro" id="IPR012340">
    <property type="entry name" value="NA-bd_OB-fold"/>
</dbReference>
<feature type="compositionally biased region" description="Basic and acidic residues" evidence="2">
    <location>
        <begin position="73"/>
        <end position="90"/>
    </location>
</feature>
<keyword evidence="4" id="KW-1185">Reference proteome</keyword>
<feature type="non-terminal residue" evidence="3">
    <location>
        <position position="109"/>
    </location>
</feature>
<evidence type="ECO:0000256" key="1">
    <source>
        <dbReference type="ARBA" id="ARBA00022741"/>
    </source>
</evidence>
<comment type="caution">
    <text evidence="3">The sequence shown here is derived from an EMBL/GenBank/DDBJ whole genome shotgun (WGS) entry which is preliminary data.</text>
</comment>
<feature type="compositionally biased region" description="Basic and acidic residues" evidence="2">
    <location>
        <begin position="13"/>
        <end position="43"/>
    </location>
</feature>
<evidence type="ECO:0000256" key="2">
    <source>
        <dbReference type="SAM" id="MobiDB-lite"/>
    </source>
</evidence>